<protein>
    <submittedName>
        <fullName evidence="1">Response regulator</fullName>
    </submittedName>
</protein>
<keyword evidence="2" id="KW-1185">Reference proteome</keyword>
<evidence type="ECO:0000313" key="1">
    <source>
        <dbReference type="EMBL" id="AVK05097.1"/>
    </source>
</evidence>
<proteinExistence type="predicted"/>
<organism evidence="1 2">
    <name type="scientific">Pseudomonas paraeruginosa</name>
    <dbReference type="NCBI Taxonomy" id="2994495"/>
    <lineage>
        <taxon>Bacteria</taxon>
        <taxon>Pseudomonadati</taxon>
        <taxon>Pseudomonadota</taxon>
        <taxon>Gammaproteobacteria</taxon>
        <taxon>Pseudomonadales</taxon>
        <taxon>Pseudomonadaceae</taxon>
        <taxon>Pseudomonas</taxon>
    </lineage>
</organism>
<sequence length="44" mass="4939">MSLGFQQHLHGHANHGMIVDYQNTAHCLISLPIKNSEKILLSKI</sequence>
<dbReference type="Proteomes" id="UP000238390">
    <property type="component" value="Chromosome"/>
</dbReference>
<name>A0A2R3IU00_9PSED</name>
<dbReference type="AlphaFoldDB" id="A0A2R3IU00"/>
<accession>A0A2R3IU00</accession>
<evidence type="ECO:0000313" key="2">
    <source>
        <dbReference type="Proteomes" id="UP000238390"/>
    </source>
</evidence>
<reference evidence="1 2" key="1">
    <citation type="submission" date="2018-02" db="EMBL/GenBank/DDBJ databases">
        <title>FDA/CDC Antimicrobial Resistant Isolate Bank Genome Sequencing.</title>
        <authorList>
            <person name="Benahmed F.H."/>
            <person name="Lutgring J.D."/>
            <person name="Yoo B."/>
            <person name="Machado M."/>
            <person name="Brown A."/>
            <person name="McAllister G."/>
            <person name="Perry A."/>
            <person name="Halpin A.L."/>
            <person name="Vavikolanu K."/>
            <person name="Ott S."/>
            <person name="Zhao X."/>
            <person name="Tallon L.J."/>
            <person name="Sadzewicz L."/>
            <person name="Aluvathingal J."/>
            <person name="Nadendla S."/>
            <person name="Voskania-kordi A."/>
            <person name="Simonyan V."/>
            <person name="Patel J."/>
            <person name="Shawar R.M."/>
        </authorList>
    </citation>
    <scope>NUCLEOTIDE SEQUENCE [LARGE SCALE GENOMIC DNA]</scope>
    <source>
        <strain evidence="1 2">AR_0356</strain>
    </source>
</reference>
<gene>
    <name evidence="1" type="ORF">CSB93_3335</name>
</gene>
<dbReference type="EMBL" id="CP027169">
    <property type="protein sequence ID" value="AVK05097.1"/>
    <property type="molecule type" value="Genomic_DNA"/>
</dbReference>